<name>A0A4Y6UA79_9PROT</name>
<dbReference type="SMART" id="SM00422">
    <property type="entry name" value="HTH_MERR"/>
    <property type="match status" value="1"/>
</dbReference>
<dbReference type="GO" id="GO:0003677">
    <property type="term" value="F:DNA binding"/>
    <property type="evidence" value="ECO:0007669"/>
    <property type="project" value="UniProtKB-KW"/>
</dbReference>
<dbReference type="PANTHER" id="PTHR30204">
    <property type="entry name" value="REDOX-CYCLING DRUG-SENSING TRANSCRIPTIONAL ACTIVATOR SOXR"/>
    <property type="match status" value="1"/>
</dbReference>
<feature type="domain" description="HTH merR-type" evidence="3">
    <location>
        <begin position="21"/>
        <end position="90"/>
    </location>
</feature>
<dbReference type="CDD" id="cd04785">
    <property type="entry name" value="HTH_CadR-PbrR-like"/>
    <property type="match status" value="1"/>
</dbReference>
<dbReference type="Proteomes" id="UP000318709">
    <property type="component" value="Chromosome"/>
</dbReference>
<dbReference type="PROSITE" id="PS50937">
    <property type="entry name" value="HTH_MERR_2"/>
    <property type="match status" value="1"/>
</dbReference>
<proteinExistence type="predicted"/>
<dbReference type="InterPro" id="IPR009061">
    <property type="entry name" value="DNA-bd_dom_put_sf"/>
</dbReference>
<dbReference type="KEGG" id="swf:E3E12_02635"/>
<feature type="coiled-coil region" evidence="2">
    <location>
        <begin position="119"/>
        <end position="149"/>
    </location>
</feature>
<gene>
    <name evidence="4" type="ORF">E3E12_02635</name>
</gene>
<reference evidence="4 5" key="1">
    <citation type="submission" date="2019-03" db="EMBL/GenBank/DDBJ databases">
        <title>The complete genome sequence of Swingsia_sp. F3b2 LMG30590(T).</title>
        <authorList>
            <person name="Chua K.-O."/>
            <person name="Chan K.-G."/>
            <person name="See-Too W.-S."/>
        </authorList>
    </citation>
    <scope>NUCLEOTIDE SEQUENCE [LARGE SCALE GENOMIC DNA]</scope>
    <source>
        <strain evidence="4 5">F3b2</strain>
    </source>
</reference>
<dbReference type="EMBL" id="CP038231">
    <property type="protein sequence ID" value="QDH13281.1"/>
    <property type="molecule type" value="Genomic_DNA"/>
</dbReference>
<evidence type="ECO:0000313" key="5">
    <source>
        <dbReference type="Proteomes" id="UP000318709"/>
    </source>
</evidence>
<dbReference type="PROSITE" id="PS00552">
    <property type="entry name" value="HTH_MERR_1"/>
    <property type="match status" value="1"/>
</dbReference>
<evidence type="ECO:0000259" key="3">
    <source>
        <dbReference type="PROSITE" id="PS50937"/>
    </source>
</evidence>
<dbReference type="Pfam" id="PF13411">
    <property type="entry name" value="MerR_1"/>
    <property type="match status" value="1"/>
</dbReference>
<dbReference type="InterPro" id="IPR047057">
    <property type="entry name" value="MerR_fam"/>
</dbReference>
<evidence type="ECO:0000313" key="4">
    <source>
        <dbReference type="EMBL" id="QDH13281.1"/>
    </source>
</evidence>
<dbReference type="PRINTS" id="PR00040">
    <property type="entry name" value="HTHMERR"/>
</dbReference>
<organism evidence="4 5">
    <name type="scientific">Formicincola oecophyllae</name>
    <dbReference type="NCBI Taxonomy" id="2558361"/>
    <lineage>
        <taxon>Bacteria</taxon>
        <taxon>Pseudomonadati</taxon>
        <taxon>Pseudomonadota</taxon>
        <taxon>Alphaproteobacteria</taxon>
        <taxon>Acetobacterales</taxon>
        <taxon>Acetobacteraceae</taxon>
        <taxon>Formicincola</taxon>
    </lineage>
</organism>
<keyword evidence="5" id="KW-1185">Reference proteome</keyword>
<dbReference type="GO" id="GO:0003700">
    <property type="term" value="F:DNA-binding transcription factor activity"/>
    <property type="evidence" value="ECO:0007669"/>
    <property type="project" value="InterPro"/>
</dbReference>
<dbReference type="PANTHER" id="PTHR30204:SF92">
    <property type="entry name" value="HTH-TYPE TRANSCRIPTIONAL REGULATOR ZNTR"/>
    <property type="match status" value="1"/>
</dbReference>
<sequence>MTNQPENHTSPSLSPLIGPGPYSIGQVAKSTGIAVETVRYYERIGLLPAPPRGGGNYRRYGMGHVERLQFIRRARALGFALEDIKTLLGLAKLEPRKKGANQPLASPSLDKEVERADVHKLAKKHLQEVEDKLAQLQRLRTALRKLIAACPHGEVSGCGIIDGLTGVATKKQENTSAS</sequence>
<accession>A0A4Y6UA79</accession>
<dbReference type="InterPro" id="IPR000551">
    <property type="entry name" value="MerR-type_HTH_dom"/>
</dbReference>
<keyword evidence="2" id="KW-0175">Coiled coil</keyword>
<keyword evidence="1" id="KW-0238">DNA-binding</keyword>
<dbReference type="AlphaFoldDB" id="A0A4Y6UA79"/>
<evidence type="ECO:0000256" key="1">
    <source>
        <dbReference type="ARBA" id="ARBA00023125"/>
    </source>
</evidence>
<protein>
    <submittedName>
        <fullName evidence="4">Helix-turn-helix domain-containing protein</fullName>
    </submittedName>
</protein>
<dbReference type="RefSeq" id="WP_141442942.1">
    <property type="nucleotide sequence ID" value="NZ_CP038231.1"/>
</dbReference>
<evidence type="ECO:0000256" key="2">
    <source>
        <dbReference type="SAM" id="Coils"/>
    </source>
</evidence>
<dbReference type="Gene3D" id="1.10.1660.10">
    <property type="match status" value="1"/>
</dbReference>
<dbReference type="OrthoDB" id="9802944at2"/>
<dbReference type="SUPFAM" id="SSF46955">
    <property type="entry name" value="Putative DNA-binding domain"/>
    <property type="match status" value="1"/>
</dbReference>